<feature type="non-terminal residue" evidence="6">
    <location>
        <position position="157"/>
    </location>
</feature>
<dbReference type="AlphaFoldDB" id="A0AAV2RRT1"/>
<evidence type="ECO:0000313" key="6">
    <source>
        <dbReference type="EMBL" id="CAL4132836.1"/>
    </source>
</evidence>
<keyword evidence="7" id="KW-1185">Reference proteome</keyword>
<dbReference type="PANTHER" id="PTHR23507:SF1">
    <property type="entry name" value="FI18259P1-RELATED"/>
    <property type="match status" value="1"/>
</dbReference>
<dbReference type="SUPFAM" id="SSF103473">
    <property type="entry name" value="MFS general substrate transporter"/>
    <property type="match status" value="1"/>
</dbReference>
<name>A0AAV2RRT1_MEGNR</name>
<protein>
    <recommendedName>
        <fullName evidence="8">Solute carrier family 40 protein</fullName>
    </recommendedName>
</protein>
<organism evidence="6 7">
    <name type="scientific">Meganyctiphanes norvegica</name>
    <name type="common">Northern krill</name>
    <name type="synonym">Thysanopoda norvegica</name>
    <dbReference type="NCBI Taxonomy" id="48144"/>
    <lineage>
        <taxon>Eukaryota</taxon>
        <taxon>Metazoa</taxon>
        <taxon>Ecdysozoa</taxon>
        <taxon>Arthropoda</taxon>
        <taxon>Crustacea</taxon>
        <taxon>Multicrustacea</taxon>
        <taxon>Malacostraca</taxon>
        <taxon>Eumalacostraca</taxon>
        <taxon>Eucarida</taxon>
        <taxon>Euphausiacea</taxon>
        <taxon>Euphausiidae</taxon>
        <taxon>Meganyctiphanes</taxon>
    </lineage>
</organism>
<gene>
    <name evidence="6" type="ORF">MNOR_LOCUS27073</name>
</gene>
<evidence type="ECO:0000256" key="5">
    <source>
        <dbReference type="SAM" id="Phobius"/>
    </source>
</evidence>
<evidence type="ECO:0000256" key="2">
    <source>
        <dbReference type="ARBA" id="ARBA00022692"/>
    </source>
</evidence>
<dbReference type="GO" id="GO:0022857">
    <property type="term" value="F:transmembrane transporter activity"/>
    <property type="evidence" value="ECO:0007669"/>
    <property type="project" value="TreeGrafter"/>
</dbReference>
<feature type="transmembrane region" description="Helical" evidence="5">
    <location>
        <begin position="110"/>
        <end position="129"/>
    </location>
</feature>
<comment type="subcellular location">
    <subcellularLocation>
        <location evidence="1">Membrane</location>
        <topology evidence="1">Multi-pass membrane protein</topology>
    </subcellularLocation>
</comment>
<comment type="caution">
    <text evidence="6">The sequence shown here is derived from an EMBL/GenBank/DDBJ whole genome shotgun (WGS) entry which is preliminary data.</text>
</comment>
<proteinExistence type="predicted"/>
<dbReference type="InterPro" id="IPR036259">
    <property type="entry name" value="MFS_trans_sf"/>
</dbReference>
<keyword evidence="4 5" id="KW-0472">Membrane</keyword>
<evidence type="ECO:0000256" key="3">
    <source>
        <dbReference type="ARBA" id="ARBA00022989"/>
    </source>
</evidence>
<dbReference type="GO" id="GO:0016020">
    <property type="term" value="C:membrane"/>
    <property type="evidence" value="ECO:0007669"/>
    <property type="project" value="UniProtKB-SubCell"/>
</dbReference>
<reference evidence="6 7" key="1">
    <citation type="submission" date="2024-05" db="EMBL/GenBank/DDBJ databases">
        <authorList>
            <person name="Wallberg A."/>
        </authorList>
    </citation>
    <scope>NUCLEOTIDE SEQUENCE [LARGE SCALE GENOMIC DNA]</scope>
</reference>
<evidence type="ECO:0000313" key="7">
    <source>
        <dbReference type="Proteomes" id="UP001497623"/>
    </source>
</evidence>
<feature type="transmembrane region" description="Helical" evidence="5">
    <location>
        <begin position="135"/>
        <end position="156"/>
    </location>
</feature>
<evidence type="ECO:0008006" key="8">
    <source>
        <dbReference type="Google" id="ProtNLM"/>
    </source>
</evidence>
<evidence type="ECO:0000256" key="1">
    <source>
        <dbReference type="ARBA" id="ARBA00004141"/>
    </source>
</evidence>
<keyword evidence="2 5" id="KW-0812">Transmembrane</keyword>
<sequence length="157" mass="17163">MFFGITSEPIMFLYAIGYNSLMSLVQDLVVRRLCEEATGDPTCGDQPQDNGTRYFNQYDVGEEGGITDAMVLVQETTAKYIMVMGVLNSGTQIITSQWAGYFLDRYPQRLVMLSPMVGILLANLVFVLVEGFKAIPVELVFLAALLAGGSGGMITIK</sequence>
<dbReference type="PANTHER" id="PTHR23507">
    <property type="entry name" value="ZGC:174356"/>
    <property type="match status" value="1"/>
</dbReference>
<dbReference type="Proteomes" id="UP001497623">
    <property type="component" value="Unassembled WGS sequence"/>
</dbReference>
<accession>A0AAV2RRT1</accession>
<keyword evidence="3 5" id="KW-1133">Transmembrane helix</keyword>
<evidence type="ECO:0000256" key="4">
    <source>
        <dbReference type="ARBA" id="ARBA00023136"/>
    </source>
</evidence>
<dbReference type="EMBL" id="CAXKWB010027927">
    <property type="protein sequence ID" value="CAL4132836.1"/>
    <property type="molecule type" value="Genomic_DNA"/>
</dbReference>